<evidence type="ECO:0000256" key="5">
    <source>
        <dbReference type="ARBA" id="ARBA00022741"/>
    </source>
</evidence>
<dbReference type="SMART" id="SM01400">
    <property type="entry name" value="Pribosyltran_N"/>
    <property type="match status" value="1"/>
</dbReference>
<keyword evidence="5 10" id="KW-0547">Nucleotide-binding</keyword>
<dbReference type="Proteomes" id="UP000011669">
    <property type="component" value="Unassembled WGS sequence"/>
</dbReference>
<organism evidence="13 14">
    <name type="scientific">Halococcus saccharolyticus DSM 5350</name>
    <dbReference type="NCBI Taxonomy" id="1227455"/>
    <lineage>
        <taxon>Archaea</taxon>
        <taxon>Methanobacteriati</taxon>
        <taxon>Methanobacteriota</taxon>
        <taxon>Stenosarchaea group</taxon>
        <taxon>Halobacteria</taxon>
        <taxon>Halobacteriales</taxon>
        <taxon>Halococcaceae</taxon>
        <taxon>Halococcus</taxon>
    </lineage>
</organism>
<dbReference type="GO" id="GO:0005737">
    <property type="term" value="C:cytoplasm"/>
    <property type="evidence" value="ECO:0007669"/>
    <property type="project" value="UniProtKB-SubCell"/>
</dbReference>
<dbReference type="PANTHER" id="PTHR10210">
    <property type="entry name" value="RIBOSE-PHOSPHATE DIPHOSPHOKINASE FAMILY MEMBER"/>
    <property type="match status" value="1"/>
</dbReference>
<dbReference type="GO" id="GO:0004749">
    <property type="term" value="F:ribose phosphate diphosphokinase activity"/>
    <property type="evidence" value="ECO:0007669"/>
    <property type="project" value="UniProtKB-UniRule"/>
</dbReference>
<comment type="caution">
    <text evidence="10">Lacks conserved residue(s) required for the propagation of feature annotation.</text>
</comment>
<evidence type="ECO:0000256" key="4">
    <source>
        <dbReference type="ARBA" id="ARBA00022727"/>
    </source>
</evidence>
<dbReference type="CDD" id="cd06223">
    <property type="entry name" value="PRTases_typeI"/>
    <property type="match status" value="1"/>
</dbReference>
<gene>
    <name evidence="10" type="primary">prs</name>
    <name evidence="13" type="ORF">C449_12500</name>
</gene>
<sequence length="283" mass="29548">MIVSASTSQSLASSLAAELDEPLAATEYERFPDGELCASVPEFDADSAVVVCATTTSDAHLEALQLQDAVREAGAREVTTILPYMGYARQDSAFAAGHPVSARAVARALSTGTDRVLTVNPHEESVSGFFEVPCETVDAAGQLAAPLPDLDNPVFLAPDAGARELATTVRDAHGEGSVDYFEKTRHSATEVEIEPHATDVGGRDAVLVDDIVATGSTMATAVSHLRDRDAARAFVTCVHPVLAGTARTRLARAGVEAVYGTDTIERAESNVSVAPAIADVLSK</sequence>
<evidence type="ECO:0000313" key="14">
    <source>
        <dbReference type="Proteomes" id="UP000011669"/>
    </source>
</evidence>
<evidence type="ECO:0000259" key="11">
    <source>
        <dbReference type="Pfam" id="PF00156"/>
    </source>
</evidence>
<dbReference type="AlphaFoldDB" id="M0MEU1"/>
<proteinExistence type="inferred from homology"/>
<dbReference type="UniPathway" id="UPA00087">
    <property type="reaction ID" value="UER00172"/>
</dbReference>
<keyword evidence="1 10" id="KW-0963">Cytoplasm</keyword>
<comment type="cofactor">
    <cofactor evidence="10">
        <name>Mg(2+)</name>
        <dbReference type="ChEBI" id="CHEBI:18420"/>
    </cofactor>
    <text evidence="10">Binds 2 Mg(2+) ions per subunit.</text>
</comment>
<evidence type="ECO:0000256" key="1">
    <source>
        <dbReference type="ARBA" id="ARBA00022490"/>
    </source>
</evidence>
<dbReference type="STRING" id="1227455.C449_12500"/>
<feature type="domain" description="Phosphoribosyltransferase" evidence="11">
    <location>
        <begin position="152"/>
        <end position="239"/>
    </location>
</feature>
<dbReference type="InterPro" id="IPR000836">
    <property type="entry name" value="PRTase_dom"/>
</dbReference>
<dbReference type="InterPro" id="IPR037514">
    <property type="entry name" value="Rib-P_diPkinase_arc"/>
</dbReference>
<evidence type="ECO:0000256" key="2">
    <source>
        <dbReference type="ARBA" id="ARBA00022679"/>
    </source>
</evidence>
<comment type="function">
    <text evidence="10">Involved in the biosynthesis of the central metabolite phospho-alpha-D-ribosyl-1-pyrophosphate (PRPP) via the transfer of pyrophosphoryl group from ATP to 1-hydroxyl of ribose-5-phosphate (Rib-5-P).</text>
</comment>
<reference evidence="13 14" key="1">
    <citation type="journal article" date="2014" name="PLoS Genet.">
        <title>Phylogenetically driven sequencing of extremely halophilic archaea reveals strategies for static and dynamic osmo-response.</title>
        <authorList>
            <person name="Becker E.A."/>
            <person name="Seitzer P.M."/>
            <person name="Tritt A."/>
            <person name="Larsen D."/>
            <person name="Krusor M."/>
            <person name="Yao A.I."/>
            <person name="Wu D."/>
            <person name="Madern D."/>
            <person name="Eisen J.A."/>
            <person name="Darling A.E."/>
            <person name="Facciotti M.T."/>
        </authorList>
    </citation>
    <scope>NUCLEOTIDE SEQUENCE [LARGE SCALE GENOMIC DNA]</scope>
    <source>
        <strain evidence="13 14">DSM 5350</strain>
    </source>
</reference>
<dbReference type="InParanoid" id="M0MEU1"/>
<dbReference type="OrthoDB" id="371997at2157"/>
<accession>M0MEU1</accession>
<comment type="catalytic activity">
    <reaction evidence="9 10">
        <text>D-ribose 5-phosphate + ATP = 5-phospho-alpha-D-ribose 1-diphosphate + AMP + H(+)</text>
        <dbReference type="Rhea" id="RHEA:15609"/>
        <dbReference type="ChEBI" id="CHEBI:15378"/>
        <dbReference type="ChEBI" id="CHEBI:30616"/>
        <dbReference type="ChEBI" id="CHEBI:58017"/>
        <dbReference type="ChEBI" id="CHEBI:78346"/>
        <dbReference type="ChEBI" id="CHEBI:456215"/>
        <dbReference type="EC" id="2.7.6.1"/>
    </reaction>
</comment>
<feature type="binding site" evidence="10">
    <location>
        <begin position="89"/>
        <end position="90"/>
    </location>
    <ligand>
        <name>ATP</name>
        <dbReference type="ChEBI" id="CHEBI:30616"/>
    </ligand>
</feature>
<keyword evidence="4 10" id="KW-0545">Nucleotide biosynthesis</keyword>
<dbReference type="HAMAP" id="MF_00583_A">
    <property type="entry name" value="RibP_PPkinase_A"/>
    <property type="match status" value="1"/>
</dbReference>
<keyword evidence="3 10" id="KW-0479">Metal-binding</keyword>
<comment type="subcellular location">
    <subcellularLocation>
        <location evidence="10">Cytoplasm</location>
    </subcellularLocation>
</comment>
<feature type="binding site" evidence="10">
    <location>
        <position position="122"/>
    </location>
    <ligand>
        <name>Mg(2+)</name>
        <dbReference type="ChEBI" id="CHEBI:18420"/>
        <label>1</label>
    </ligand>
</feature>
<dbReference type="NCBIfam" id="TIGR01251">
    <property type="entry name" value="ribP_PPkin"/>
    <property type="match status" value="1"/>
</dbReference>
<dbReference type="GO" id="GO:0005524">
    <property type="term" value="F:ATP binding"/>
    <property type="evidence" value="ECO:0007669"/>
    <property type="project" value="UniProtKB-KW"/>
</dbReference>
<evidence type="ECO:0000256" key="8">
    <source>
        <dbReference type="ARBA" id="ARBA00022842"/>
    </source>
</evidence>
<dbReference type="Pfam" id="PF13793">
    <property type="entry name" value="Pribosyltran_N"/>
    <property type="match status" value="1"/>
</dbReference>
<dbReference type="GO" id="GO:0006164">
    <property type="term" value="P:purine nucleotide biosynthetic process"/>
    <property type="evidence" value="ECO:0007669"/>
    <property type="project" value="TreeGrafter"/>
</dbReference>
<feature type="binding site" evidence="10">
    <location>
        <begin position="33"/>
        <end position="35"/>
    </location>
    <ligand>
        <name>ATP</name>
        <dbReference type="ChEBI" id="CHEBI:30616"/>
    </ligand>
</feature>
<evidence type="ECO:0000256" key="3">
    <source>
        <dbReference type="ARBA" id="ARBA00022723"/>
    </source>
</evidence>
<dbReference type="GO" id="GO:0016301">
    <property type="term" value="F:kinase activity"/>
    <property type="evidence" value="ECO:0007669"/>
    <property type="project" value="UniProtKB-KW"/>
</dbReference>
<comment type="similarity">
    <text evidence="10">Belongs to the ribose-phosphate pyrophosphokinase family. Class III (archaeal) subfamily.</text>
</comment>
<name>M0MEU1_9EURY</name>
<keyword evidence="8 10" id="KW-0460">Magnesium</keyword>
<keyword evidence="14" id="KW-1185">Reference proteome</keyword>
<dbReference type="InterPro" id="IPR005946">
    <property type="entry name" value="Rib-P_diPkinase"/>
</dbReference>
<dbReference type="EMBL" id="AOMD01000027">
    <property type="protein sequence ID" value="EMA43858.1"/>
    <property type="molecule type" value="Genomic_DNA"/>
</dbReference>
<protein>
    <recommendedName>
        <fullName evidence="10">Ribose-phosphate pyrophosphokinase</fullName>
        <shortName evidence="10">RPPK</shortName>
        <ecNumber evidence="10">2.7.6.1</ecNumber>
    </recommendedName>
    <alternativeName>
        <fullName evidence="10">5-phospho-D-ribosyl alpha-1-diphosphate synthase</fullName>
    </alternativeName>
    <alternativeName>
        <fullName evidence="10">Phosphoribosyl diphosphate synthase</fullName>
    </alternativeName>
    <alternativeName>
        <fullName evidence="10">Phosphoribosyl pyrophosphate synthase</fullName>
        <shortName evidence="10">P-Rib-PP synthase</shortName>
        <shortName evidence="10">PRPP synthase</shortName>
        <shortName evidence="10">PRPPase</shortName>
    </alternativeName>
</protein>
<evidence type="ECO:0000256" key="9">
    <source>
        <dbReference type="ARBA" id="ARBA00049535"/>
    </source>
</evidence>
<dbReference type="EC" id="2.7.6.1" evidence="10"/>
<feature type="domain" description="Ribose-phosphate pyrophosphokinase N-terminal" evidence="12">
    <location>
        <begin position="1"/>
        <end position="111"/>
    </location>
</feature>
<evidence type="ECO:0000256" key="6">
    <source>
        <dbReference type="ARBA" id="ARBA00022777"/>
    </source>
</evidence>
<evidence type="ECO:0000256" key="10">
    <source>
        <dbReference type="HAMAP-Rule" id="MF_00583"/>
    </source>
</evidence>
<dbReference type="GO" id="GO:0002189">
    <property type="term" value="C:ribose phosphate diphosphokinase complex"/>
    <property type="evidence" value="ECO:0007669"/>
    <property type="project" value="TreeGrafter"/>
</dbReference>
<comment type="caution">
    <text evidence="13">The sequence shown here is derived from an EMBL/GenBank/DDBJ whole genome shotgun (WGS) entry which is preliminary data.</text>
</comment>
<feature type="binding site" evidence="10">
    <location>
        <position position="159"/>
    </location>
    <ligand>
        <name>Mg(2+)</name>
        <dbReference type="ChEBI" id="CHEBI:18420"/>
        <label>2</label>
    </ligand>
</feature>
<dbReference type="PATRIC" id="fig|1227455.4.peg.2562"/>
<dbReference type="InterPro" id="IPR029099">
    <property type="entry name" value="Pribosyltran_N"/>
</dbReference>
<dbReference type="PANTHER" id="PTHR10210:SF32">
    <property type="entry name" value="RIBOSE-PHOSPHATE PYROPHOSPHOKINASE 2"/>
    <property type="match status" value="1"/>
</dbReference>
<feature type="binding site" evidence="10">
    <location>
        <position position="209"/>
    </location>
    <ligand>
        <name>D-ribose 5-phosphate</name>
        <dbReference type="ChEBI" id="CHEBI:78346"/>
    </ligand>
</feature>
<comment type="pathway">
    <text evidence="10">Metabolic intermediate biosynthesis; 5-phospho-alpha-D-ribose 1-diphosphate biosynthesis; 5-phospho-alpha-D-ribose 1-diphosphate from D-ribose 5-phosphate (route I): step 1/1.</text>
</comment>
<dbReference type="FunCoup" id="M0MEU1">
    <property type="interactions" value="167"/>
</dbReference>
<feature type="active site" evidence="10">
    <location>
        <position position="183"/>
    </location>
</feature>
<keyword evidence="2 10" id="KW-0808">Transferase</keyword>
<feature type="binding site" evidence="10">
    <location>
        <position position="185"/>
    </location>
    <ligand>
        <name>D-ribose 5-phosphate</name>
        <dbReference type="ChEBI" id="CHEBI:78346"/>
    </ligand>
</feature>
<evidence type="ECO:0000256" key="7">
    <source>
        <dbReference type="ARBA" id="ARBA00022840"/>
    </source>
</evidence>
<keyword evidence="7 10" id="KW-0067">ATP-binding</keyword>
<dbReference type="GO" id="GO:0000287">
    <property type="term" value="F:magnesium ion binding"/>
    <property type="evidence" value="ECO:0007669"/>
    <property type="project" value="UniProtKB-UniRule"/>
</dbReference>
<keyword evidence="6 10" id="KW-0418">Kinase</keyword>
<dbReference type="Pfam" id="PF00156">
    <property type="entry name" value="Pribosyltran"/>
    <property type="match status" value="1"/>
</dbReference>
<dbReference type="SUPFAM" id="SSF53271">
    <property type="entry name" value="PRTase-like"/>
    <property type="match status" value="1"/>
</dbReference>
<dbReference type="InterPro" id="IPR029057">
    <property type="entry name" value="PRTase-like"/>
</dbReference>
<evidence type="ECO:0000313" key="13">
    <source>
        <dbReference type="EMBL" id="EMA43858.1"/>
    </source>
</evidence>
<dbReference type="GO" id="GO:0006015">
    <property type="term" value="P:5-phosphoribose 1-diphosphate biosynthetic process"/>
    <property type="evidence" value="ECO:0007669"/>
    <property type="project" value="UniProtKB-UniRule"/>
</dbReference>
<dbReference type="Gene3D" id="3.40.50.2020">
    <property type="match status" value="2"/>
</dbReference>
<dbReference type="RefSeq" id="WP_006078359.1">
    <property type="nucleotide sequence ID" value="NZ_AOMD01000027.1"/>
</dbReference>
<evidence type="ECO:0000259" key="12">
    <source>
        <dbReference type="Pfam" id="PF13793"/>
    </source>
</evidence>